<feature type="region of interest" description="Disordered" evidence="1">
    <location>
        <begin position="1"/>
        <end position="28"/>
    </location>
</feature>
<evidence type="ECO:0000256" key="2">
    <source>
        <dbReference type="SAM" id="Phobius"/>
    </source>
</evidence>
<gene>
    <name evidence="3" type="ORF">HNR10_000350</name>
</gene>
<evidence type="ECO:0000313" key="4">
    <source>
        <dbReference type="Proteomes" id="UP000572051"/>
    </source>
</evidence>
<keyword evidence="2" id="KW-1133">Transmembrane helix</keyword>
<evidence type="ECO:0000313" key="3">
    <source>
        <dbReference type="EMBL" id="NYJ32469.1"/>
    </source>
</evidence>
<accession>A0A7Z0EIF5</accession>
<feature type="transmembrane region" description="Helical" evidence="2">
    <location>
        <begin position="158"/>
        <end position="180"/>
    </location>
</feature>
<feature type="transmembrane region" description="Helical" evidence="2">
    <location>
        <begin position="90"/>
        <end position="118"/>
    </location>
</feature>
<dbReference type="RefSeq" id="WP_179820296.1">
    <property type="nucleotide sequence ID" value="NZ_JACCFS010000001.1"/>
</dbReference>
<feature type="transmembrane region" description="Helical" evidence="2">
    <location>
        <begin position="48"/>
        <end position="70"/>
    </location>
</feature>
<dbReference type="AlphaFoldDB" id="A0A7Z0EIF5"/>
<comment type="caution">
    <text evidence="3">The sequence shown here is derived from an EMBL/GenBank/DDBJ whole genome shotgun (WGS) entry which is preliminary data.</text>
</comment>
<keyword evidence="2" id="KW-0472">Membrane</keyword>
<feature type="transmembrane region" description="Helical" evidence="2">
    <location>
        <begin position="130"/>
        <end position="152"/>
    </location>
</feature>
<protein>
    <submittedName>
        <fullName evidence="3">Uncharacterized protein</fullName>
    </submittedName>
</protein>
<keyword evidence="2" id="KW-0812">Transmembrane</keyword>
<proteinExistence type="predicted"/>
<name>A0A7Z0EIF5_9ACTN</name>
<dbReference type="Proteomes" id="UP000572051">
    <property type="component" value="Unassembled WGS sequence"/>
</dbReference>
<organism evidence="3 4">
    <name type="scientific">Nocardiopsis aegyptia</name>
    <dbReference type="NCBI Taxonomy" id="220378"/>
    <lineage>
        <taxon>Bacteria</taxon>
        <taxon>Bacillati</taxon>
        <taxon>Actinomycetota</taxon>
        <taxon>Actinomycetes</taxon>
        <taxon>Streptosporangiales</taxon>
        <taxon>Nocardiopsidaceae</taxon>
        <taxon>Nocardiopsis</taxon>
    </lineage>
</organism>
<sequence>MGHPPRQERSGYAPQAPPPVGGSSGPGDDRTPGVVLAARVLLRIQGGLGVLTIVLAVATLVVLVAAWASVIGGDGEASGLVGVIAGVGMVALSIVVAASALALGAVALGVTVPTFILAARLGSRRNGVRIGALVLEGLVGVTCVLAGVPNVAGDHTVGIVGGAVCLLMAAMSWTTFGLLLSPRGARFFRA</sequence>
<reference evidence="3 4" key="1">
    <citation type="submission" date="2020-07" db="EMBL/GenBank/DDBJ databases">
        <title>Sequencing the genomes of 1000 actinobacteria strains.</title>
        <authorList>
            <person name="Klenk H.-P."/>
        </authorList>
    </citation>
    <scope>NUCLEOTIDE SEQUENCE [LARGE SCALE GENOMIC DNA]</scope>
    <source>
        <strain evidence="3 4">DSM 44442</strain>
    </source>
</reference>
<dbReference type="EMBL" id="JACCFS010000001">
    <property type="protein sequence ID" value="NYJ32469.1"/>
    <property type="molecule type" value="Genomic_DNA"/>
</dbReference>
<keyword evidence="4" id="KW-1185">Reference proteome</keyword>
<evidence type="ECO:0000256" key="1">
    <source>
        <dbReference type="SAM" id="MobiDB-lite"/>
    </source>
</evidence>